<dbReference type="OrthoDB" id="5381672at2759"/>
<dbReference type="Proteomes" id="UP000324767">
    <property type="component" value="Unassembled WGS sequence"/>
</dbReference>
<sequence length="797" mass="87690">MMDYARLNSAEGDPDSYRLSFLSAQSSAHNKDTSDRHTVPEPNIRPDRPSATAKSSALPPPLRYRRRSSYLLTIYVPLLIVPWILTCVLDVRPITKSSYIDQIGRYSPEDMYDVRGWLTAVRVMNSIASLITVPIVSALLVQAAVVYTQRHRPGQTLNVRQAFALADKGWSDISILWESITKDGRGLRSQFLWLAAGMIFISVIQQPIQQLLVTTETKQVVTCKDSVYVESNISSCYGSGTYALVGYDPEPADLATTVQQGIVQAVSENIINVHSRDVQLYLWPEMFIADAEDGPKPMADTFYWYSSFNTTNSGYYVSALPNATVTGVLRQHAIRLNSSVHCEAAVRSAFPSSCPGRNPFVTSFSKELGLDIRVCVPGNYSSVPWTLSRDRQDITEEIFIDVFVPSTSLLRAGVIKGFANFTIHCTANTTRGYFELGNYQNNYTAGPLLNKWPSETVMETQFNDYLGREKNLTIPSSMENNTSSELVSLPDVIDPFGTWLLKTPGPLTISALSIFGNQTFFYTAATSSNSTFSGALAQLCQQGNLPFTQLYDNSMDYLFPCYNINSSYPQESKGSEKELLLVIYSWILAFRNLGHAEEALEAAMYFANEALLIGTASATSSTSARSIWTSPGLTILKPRKTLAGTTIISVLILLQLIGLILLARYACKVPTWTDSLDALAVARIGASLKDIPPVDQIDEPDLKKKLEELDALVGVAMLEEEEQRPETSNSVEGFGGGSDRLTYEDNISLVTIVVNDSATSASAAGLETRRERSTAPSDTYRLGLGAPGLISRQLARL</sequence>
<gene>
    <name evidence="3" type="ORF">FRX48_02056</name>
</gene>
<protein>
    <submittedName>
        <fullName evidence="3">Uncharacterized protein</fullName>
    </submittedName>
</protein>
<feature type="transmembrane region" description="Helical" evidence="2">
    <location>
        <begin position="70"/>
        <end position="91"/>
    </location>
</feature>
<evidence type="ECO:0000256" key="2">
    <source>
        <dbReference type="SAM" id="Phobius"/>
    </source>
</evidence>
<feature type="compositionally biased region" description="Basic and acidic residues" evidence="1">
    <location>
        <begin position="29"/>
        <end position="48"/>
    </location>
</feature>
<accession>A0A5M8PVL5</accession>
<feature type="region of interest" description="Disordered" evidence="1">
    <location>
        <begin position="25"/>
        <end position="59"/>
    </location>
</feature>
<keyword evidence="2" id="KW-0812">Transmembrane</keyword>
<dbReference type="EMBL" id="VXIT01000003">
    <property type="protein sequence ID" value="KAA6413695.1"/>
    <property type="molecule type" value="Genomic_DNA"/>
</dbReference>
<organism evidence="3 4">
    <name type="scientific">Lasallia pustulata</name>
    <dbReference type="NCBI Taxonomy" id="136370"/>
    <lineage>
        <taxon>Eukaryota</taxon>
        <taxon>Fungi</taxon>
        <taxon>Dikarya</taxon>
        <taxon>Ascomycota</taxon>
        <taxon>Pezizomycotina</taxon>
        <taxon>Lecanoromycetes</taxon>
        <taxon>OSLEUM clade</taxon>
        <taxon>Umbilicariomycetidae</taxon>
        <taxon>Umbilicariales</taxon>
        <taxon>Umbilicariaceae</taxon>
        <taxon>Lasallia</taxon>
    </lineage>
</organism>
<feature type="transmembrane region" description="Helical" evidence="2">
    <location>
        <begin position="127"/>
        <end position="147"/>
    </location>
</feature>
<keyword evidence="2" id="KW-0472">Membrane</keyword>
<name>A0A5M8PVL5_9LECA</name>
<evidence type="ECO:0000313" key="4">
    <source>
        <dbReference type="Proteomes" id="UP000324767"/>
    </source>
</evidence>
<keyword evidence="2" id="KW-1133">Transmembrane helix</keyword>
<proteinExistence type="predicted"/>
<reference evidence="3 4" key="1">
    <citation type="submission" date="2019-09" db="EMBL/GenBank/DDBJ databases">
        <title>The hologenome of the rock-dwelling lichen Lasallia pustulata.</title>
        <authorList>
            <person name="Greshake Tzovaras B."/>
            <person name="Segers F."/>
            <person name="Bicker A."/>
            <person name="Dal Grande F."/>
            <person name="Otte J."/>
            <person name="Hankeln T."/>
            <person name="Schmitt I."/>
            <person name="Ebersberger I."/>
        </authorList>
    </citation>
    <scope>NUCLEOTIDE SEQUENCE [LARGE SCALE GENOMIC DNA]</scope>
    <source>
        <strain evidence="3">A1-1</strain>
    </source>
</reference>
<comment type="caution">
    <text evidence="3">The sequence shown here is derived from an EMBL/GenBank/DDBJ whole genome shotgun (WGS) entry which is preliminary data.</text>
</comment>
<evidence type="ECO:0000313" key="3">
    <source>
        <dbReference type="EMBL" id="KAA6413695.1"/>
    </source>
</evidence>
<feature type="transmembrane region" description="Helical" evidence="2">
    <location>
        <begin position="642"/>
        <end position="663"/>
    </location>
</feature>
<dbReference type="AlphaFoldDB" id="A0A5M8PVL5"/>
<feature type="transmembrane region" description="Helical" evidence="2">
    <location>
        <begin position="191"/>
        <end position="208"/>
    </location>
</feature>
<evidence type="ECO:0000256" key="1">
    <source>
        <dbReference type="SAM" id="MobiDB-lite"/>
    </source>
</evidence>